<dbReference type="GO" id="GO:0016787">
    <property type="term" value="F:hydrolase activity"/>
    <property type="evidence" value="ECO:0007669"/>
    <property type="project" value="UniProtKB-KW"/>
</dbReference>
<dbReference type="Gene3D" id="3.40.50.1820">
    <property type="entry name" value="alpha/beta hydrolase"/>
    <property type="match status" value="1"/>
</dbReference>
<proteinExistence type="predicted"/>
<dbReference type="InterPro" id="IPR049492">
    <property type="entry name" value="BD-FAE-like_dom"/>
</dbReference>
<keyword evidence="1 3" id="KW-0378">Hydrolase</keyword>
<dbReference type="PANTHER" id="PTHR48081">
    <property type="entry name" value="AB HYDROLASE SUPERFAMILY PROTEIN C4A8.06C"/>
    <property type="match status" value="1"/>
</dbReference>
<dbReference type="Proteomes" id="UP000076722">
    <property type="component" value="Unassembled WGS sequence"/>
</dbReference>
<dbReference type="InterPro" id="IPR029058">
    <property type="entry name" value="AB_hydrolase_fold"/>
</dbReference>
<dbReference type="EMBL" id="KV419428">
    <property type="protein sequence ID" value="KZS89411.1"/>
    <property type="molecule type" value="Genomic_DNA"/>
</dbReference>
<dbReference type="OrthoDB" id="433474at2759"/>
<dbReference type="InterPro" id="IPR050300">
    <property type="entry name" value="GDXG_lipolytic_enzyme"/>
</dbReference>
<accession>A0A164Q7V3</accession>
<dbReference type="STRING" id="1314777.A0A164Q7V3"/>
<evidence type="ECO:0000256" key="1">
    <source>
        <dbReference type="ARBA" id="ARBA00022801"/>
    </source>
</evidence>
<protein>
    <submittedName>
        <fullName evidence="3">Alpha/beta-hydrolase</fullName>
    </submittedName>
</protein>
<keyword evidence="4" id="KW-1185">Reference proteome</keyword>
<evidence type="ECO:0000313" key="3">
    <source>
        <dbReference type="EMBL" id="KZS89411.1"/>
    </source>
</evidence>
<name>A0A164Q7V3_9AGAM</name>
<reference evidence="3 4" key="1">
    <citation type="journal article" date="2016" name="Mol. Biol. Evol.">
        <title>Comparative Genomics of Early-Diverging Mushroom-Forming Fungi Provides Insights into the Origins of Lignocellulose Decay Capabilities.</title>
        <authorList>
            <person name="Nagy L.G."/>
            <person name="Riley R."/>
            <person name="Tritt A."/>
            <person name="Adam C."/>
            <person name="Daum C."/>
            <person name="Floudas D."/>
            <person name="Sun H."/>
            <person name="Yadav J.S."/>
            <person name="Pangilinan J."/>
            <person name="Larsson K.H."/>
            <person name="Matsuura K."/>
            <person name="Barry K."/>
            <person name="Labutti K."/>
            <person name="Kuo R."/>
            <person name="Ohm R.A."/>
            <person name="Bhattacharya S.S."/>
            <person name="Shirouzu T."/>
            <person name="Yoshinaga Y."/>
            <person name="Martin F.M."/>
            <person name="Grigoriev I.V."/>
            <person name="Hibbett D.S."/>
        </authorList>
    </citation>
    <scope>NUCLEOTIDE SEQUENCE [LARGE SCALE GENOMIC DNA]</scope>
    <source>
        <strain evidence="3 4">HHB9708</strain>
    </source>
</reference>
<dbReference type="AlphaFoldDB" id="A0A164Q7V3"/>
<evidence type="ECO:0000313" key="4">
    <source>
        <dbReference type="Proteomes" id="UP000076722"/>
    </source>
</evidence>
<sequence>MDYVKNEPSTDIYATIASTYQAFVPLLKKNEDAIKSVTRTTHQFGDDQVSSLDVYSPSTSGPILFFTFGGGFVSGSRIIPNTGDLVYANLGAYFAKKGFVTVIANYHLVPTPEAVFPSGPQDISKALTWVVNNLKDQADVSKIYFYGHSVGALHQSSLLLHPDILSPDLRSRIKAAVLNGGPYHFLPGPARDLGNPDVLSKYFPGEDGTIKNAPLGLLQSASEATVKSLPPLYIIVAEKEPEAIALAAKDFKAELKKRGVAYDEFENQYHNHISANIALSSGEGEEWGERVVEWIKAH</sequence>
<evidence type="ECO:0000259" key="2">
    <source>
        <dbReference type="Pfam" id="PF20434"/>
    </source>
</evidence>
<dbReference type="Pfam" id="PF20434">
    <property type="entry name" value="BD-FAE"/>
    <property type="match status" value="1"/>
</dbReference>
<organism evidence="3 4">
    <name type="scientific">Sistotremastrum niveocremeum HHB9708</name>
    <dbReference type="NCBI Taxonomy" id="1314777"/>
    <lineage>
        <taxon>Eukaryota</taxon>
        <taxon>Fungi</taxon>
        <taxon>Dikarya</taxon>
        <taxon>Basidiomycota</taxon>
        <taxon>Agaricomycotina</taxon>
        <taxon>Agaricomycetes</taxon>
        <taxon>Sistotremastrales</taxon>
        <taxon>Sistotremastraceae</taxon>
        <taxon>Sertulicium</taxon>
        <taxon>Sertulicium niveocremeum</taxon>
    </lineage>
</organism>
<dbReference type="SUPFAM" id="SSF53474">
    <property type="entry name" value="alpha/beta-Hydrolases"/>
    <property type="match status" value="1"/>
</dbReference>
<feature type="domain" description="BD-FAE-like" evidence="2">
    <location>
        <begin position="52"/>
        <end position="154"/>
    </location>
</feature>
<gene>
    <name evidence="3" type="ORF">SISNIDRAFT_230408</name>
</gene>